<name>A0A4Z1H980_9HELO</name>
<dbReference type="EMBL" id="PQXN01000393">
    <property type="protein sequence ID" value="TGO45415.1"/>
    <property type="molecule type" value="Genomic_DNA"/>
</dbReference>
<dbReference type="Proteomes" id="UP000297527">
    <property type="component" value="Unassembled WGS sequence"/>
</dbReference>
<keyword evidence="2" id="KW-1185">Reference proteome</keyword>
<reference evidence="1 2" key="1">
    <citation type="submission" date="2017-12" db="EMBL/GenBank/DDBJ databases">
        <title>Comparative genomics of Botrytis spp.</title>
        <authorList>
            <person name="Valero-Jimenez C.A."/>
            <person name="Tapia P."/>
            <person name="Veloso J."/>
            <person name="Silva-Moreno E."/>
            <person name="Staats M."/>
            <person name="Valdes J.H."/>
            <person name="Van Kan J.A.L."/>
        </authorList>
    </citation>
    <scope>NUCLEOTIDE SEQUENCE [LARGE SCALE GENOMIC DNA]</scope>
    <source>
        <strain evidence="1 2">MUCL11595</strain>
    </source>
</reference>
<protein>
    <submittedName>
        <fullName evidence="1">Uncharacterized protein</fullName>
    </submittedName>
</protein>
<evidence type="ECO:0000313" key="1">
    <source>
        <dbReference type="EMBL" id="TGO45415.1"/>
    </source>
</evidence>
<organism evidence="1 2">
    <name type="scientific">Botryotinia convoluta</name>
    <dbReference type="NCBI Taxonomy" id="54673"/>
    <lineage>
        <taxon>Eukaryota</taxon>
        <taxon>Fungi</taxon>
        <taxon>Dikarya</taxon>
        <taxon>Ascomycota</taxon>
        <taxon>Pezizomycotina</taxon>
        <taxon>Leotiomycetes</taxon>
        <taxon>Helotiales</taxon>
        <taxon>Sclerotiniaceae</taxon>
        <taxon>Botryotinia</taxon>
    </lineage>
</organism>
<comment type="caution">
    <text evidence="1">The sequence shown here is derived from an EMBL/GenBank/DDBJ whole genome shotgun (WGS) entry which is preliminary data.</text>
</comment>
<gene>
    <name evidence="1" type="ORF">BCON_0395g00040</name>
</gene>
<proteinExistence type="predicted"/>
<dbReference type="OrthoDB" id="3544586at2759"/>
<evidence type="ECO:0000313" key="2">
    <source>
        <dbReference type="Proteomes" id="UP000297527"/>
    </source>
</evidence>
<sequence>MEARLIRMLKTFATNEEVAEYGKMYIETKAQVGKGTLSGTIFSDVSINMDGDTPYTEVDMVADAKAMTGDFLAMPENKIIDITTIDTECADNPEYMEALTGAGSGITVLSAPKVEESQSTNKPPTDSN</sequence>
<dbReference type="AlphaFoldDB" id="A0A4Z1H980"/>
<accession>A0A4Z1H980</accession>